<dbReference type="InterPro" id="IPR027417">
    <property type="entry name" value="P-loop_NTPase"/>
</dbReference>
<evidence type="ECO:0000256" key="3">
    <source>
        <dbReference type="ARBA" id="ARBA00022840"/>
    </source>
</evidence>
<keyword evidence="3 6" id="KW-0067">ATP-binding</keyword>
<keyword evidence="7" id="KW-1185">Reference proteome</keyword>
<dbReference type="InterPro" id="IPR050221">
    <property type="entry name" value="26S_Proteasome_ATPase"/>
</dbReference>
<dbReference type="EMBL" id="JBHFNR010000016">
    <property type="protein sequence ID" value="MFB2891742.1"/>
    <property type="molecule type" value="Genomic_DNA"/>
</dbReference>
<feature type="coiled-coil region" evidence="4">
    <location>
        <begin position="645"/>
        <end position="672"/>
    </location>
</feature>
<dbReference type="InterPro" id="IPR003959">
    <property type="entry name" value="ATPase_AAA_core"/>
</dbReference>
<evidence type="ECO:0000256" key="4">
    <source>
        <dbReference type="SAM" id="Coils"/>
    </source>
</evidence>
<dbReference type="InterPro" id="IPR054472">
    <property type="entry name" value="WHD"/>
</dbReference>
<dbReference type="SMART" id="SM00382">
    <property type="entry name" value="AAA"/>
    <property type="match status" value="1"/>
</dbReference>
<dbReference type="SUPFAM" id="SSF52540">
    <property type="entry name" value="P-loop containing nucleoside triphosphate hydrolases"/>
    <property type="match status" value="1"/>
</dbReference>
<gene>
    <name evidence="6" type="ORF">ACE1CI_02245</name>
</gene>
<dbReference type="Proteomes" id="UP001576784">
    <property type="component" value="Unassembled WGS sequence"/>
</dbReference>
<comment type="caution">
    <text evidence="6">The sequence shown here is derived from an EMBL/GenBank/DDBJ whole genome shotgun (WGS) entry which is preliminary data.</text>
</comment>
<keyword evidence="4" id="KW-0175">Coiled coil</keyword>
<dbReference type="GO" id="GO:0005524">
    <property type="term" value="F:ATP binding"/>
    <property type="evidence" value="ECO:0007669"/>
    <property type="project" value="UniProtKB-KW"/>
</dbReference>
<dbReference type="CDD" id="cd19481">
    <property type="entry name" value="RecA-like_protease"/>
    <property type="match status" value="1"/>
</dbReference>
<organism evidence="6 7">
    <name type="scientific">Floridaenema flaviceps BLCC-F50</name>
    <dbReference type="NCBI Taxonomy" id="3153642"/>
    <lineage>
        <taxon>Bacteria</taxon>
        <taxon>Bacillati</taxon>
        <taxon>Cyanobacteriota</taxon>
        <taxon>Cyanophyceae</taxon>
        <taxon>Oscillatoriophycideae</taxon>
        <taxon>Aerosakkonematales</taxon>
        <taxon>Aerosakkonemataceae</taxon>
        <taxon>Floridanema</taxon>
        <taxon>Floridanema flaviceps</taxon>
    </lineage>
</organism>
<feature type="domain" description="AAA+ ATPase" evidence="5">
    <location>
        <begin position="460"/>
        <end position="592"/>
    </location>
</feature>
<reference evidence="6 7" key="1">
    <citation type="submission" date="2024-09" db="EMBL/GenBank/DDBJ databases">
        <title>Floridaenema gen nov. (Aerosakkonemataceae, Aerosakkonematales ord. nov., Cyanobacteria) from benthic tropical and subtropical fresh waters, with the description of four new species.</title>
        <authorList>
            <person name="Moretto J.A."/>
            <person name="Berthold D.E."/>
            <person name="Lefler F.W."/>
            <person name="Huang I.-S."/>
            <person name="Laughinghouse H. IV."/>
        </authorList>
    </citation>
    <scope>NUCLEOTIDE SEQUENCE [LARGE SCALE GENOMIC DNA]</scope>
    <source>
        <strain evidence="6 7">BLCC-F50</strain>
    </source>
</reference>
<dbReference type="Gene3D" id="3.40.50.300">
    <property type="entry name" value="P-loop containing nucleotide triphosphate hydrolases"/>
    <property type="match status" value="1"/>
</dbReference>
<dbReference type="Pfam" id="PF00004">
    <property type="entry name" value="AAA"/>
    <property type="match status" value="1"/>
</dbReference>
<evidence type="ECO:0000256" key="1">
    <source>
        <dbReference type="ARBA" id="ARBA00006914"/>
    </source>
</evidence>
<accession>A0ABV4XJ65</accession>
<proteinExistence type="inferred from homology"/>
<dbReference type="Pfam" id="PF22977">
    <property type="entry name" value="WHD"/>
    <property type="match status" value="1"/>
</dbReference>
<dbReference type="InterPro" id="IPR003593">
    <property type="entry name" value="AAA+_ATPase"/>
</dbReference>
<evidence type="ECO:0000259" key="5">
    <source>
        <dbReference type="SMART" id="SM00382"/>
    </source>
</evidence>
<evidence type="ECO:0000313" key="6">
    <source>
        <dbReference type="EMBL" id="MFB2891742.1"/>
    </source>
</evidence>
<keyword evidence="2" id="KW-0547">Nucleotide-binding</keyword>
<protein>
    <submittedName>
        <fullName evidence="6">ATP-binding protein</fullName>
    </submittedName>
</protein>
<dbReference type="RefSeq" id="WP_413261418.1">
    <property type="nucleotide sequence ID" value="NZ_JBHFNR010000016.1"/>
</dbReference>
<evidence type="ECO:0000256" key="2">
    <source>
        <dbReference type="ARBA" id="ARBA00022741"/>
    </source>
</evidence>
<evidence type="ECO:0000313" key="7">
    <source>
        <dbReference type="Proteomes" id="UP001576784"/>
    </source>
</evidence>
<dbReference type="PANTHER" id="PTHR23073">
    <property type="entry name" value="26S PROTEASOME REGULATORY SUBUNIT"/>
    <property type="match status" value="1"/>
</dbReference>
<comment type="similarity">
    <text evidence="1">Belongs to the AAA ATPase family.</text>
</comment>
<name>A0ABV4XJ65_9CYAN</name>
<sequence>MIATETKTSNESNWHYLLTALTSVRQALERRVADLQGNKKVEEPFLSRSQTTAESSFLLEQLCSRFRLSDFERDLLLLCVGMELNATFASLCADAQGDQQLDYPTFSLAMSIFAEPHWSAIAPHSPLRRWRLIEVGTGKTLTTSPLAIDERVLHYLIGIDYLDRRLQGIIEPISVSTELVPSHQQLAEQLAGILVWGMKSNQQFFNNSQAPIVQLCGDEIANKRAIACQACEMSGMRLAAMSALAVPTTTNDLNNLILLWEREVLLNQSVLLLYYDELEREDAARENAIAQLIGSINAPLIITSRDRRRLPMSSAIALDIDRPTKTEQFTLWQNALGEMAPGLNGEVESLVSQFNLNPPTIYAVCTEVFGRFAKEQENRERESSDLNASAFLPKLWDTCRAQSRPRLDDLAQRITPSASWEDLVLPEEQRRMLQQIAAHVRQRTKVYEKWGFASKSDRGLGISALFAGVSGTGKTMSAEVLAQELQLDLYRIDLSSVVSKYIGETEKNLRRIFDAAEGGATILLFDEADALFGKRSDVKDSHDRYANMEVSYLLQRMEAYQGLAILTTNLKDSLDTAFLRRIRFVVKFPFPDASERAEIWKRIFPKNTPIESLDFNRLARLNVAGGNIRNIALNAAFLAADTGEAVAMKHLLEAAQNEYVKLERTLTDAEVKGWL</sequence>